<evidence type="ECO:0000256" key="1">
    <source>
        <dbReference type="ARBA" id="ARBA00004123"/>
    </source>
</evidence>
<sequence length="912" mass="101380">MSSIEKTVSSDIHGGGWRNASKGRRKKLWSRAAGSPPGITSRAEWLELMKLSDTARTDEDPGVDGCVIDRCPLGPLPGPTVGLATQPLPDFGRLENWQTTGGIRQGPVADAAAASTPPSDAKPKRRAHKKRNASKGRRKKLWSRAAGSPPGITSRAEWLELMKLSDTARTDEDPGVDGCVIDRCPLGPLPGPTVCLATQPLPDFGRLENWQTTEGSDHRDILINLLFGGGQNDDGSRKYATQQKRKKRKLTTDSTQENDNCERKPSSLSPLNVPPLPPWSIISNMAGVGGVAVIEIEVIGGEKGTTNPLMPSRRIVDSVNAKCDNVWISLLRQKKTLICGNRDDGKKVTRTIGAACRVKLFHENNKQPRCLSDALMFLPPPPTEFDKANQVNDLDIARAMDDLLLKSKQMRTEGFPVESRSPLSLTSRPASDNTLTAMSAREQICKVSRGSLSSIDVHNSLELVTALSTNVVLNCIEEDAIKNGDDFTKFEHWVKSFSHHIVNEDDLNGHLKRSRQRKIFALDCEMVKTSSPSPELARVSVVMFTGWNDKRENHTNLPCGEEERSIVVLDELVKPRRKVLDYITVCYTKLYKKDVSRAHDSLSREEYSGITPEMLQHVDTRIEDIQVRLLAMIDEQDILVGHSLENDLQALRLVHDKVIDTSVIFRGMNGRKFSLKHLTSVLLHKKIQNGSAGHCSSEDAQAALVLALRRARHGYSFRLKESSKRESIIGVFQNMNRAAKKGTDASTFVGRNDGACVCIGNNDWITKYAQSAEGAHHILLCDSILSTMSMAVPSWLSSTLSTKRAGLLWANLRCENQSANGNDHWKSQIKKLDELVYQRRSQKQLVDRVPFGTAILMIFQHNYKKALALTQQRKASRNPKATLRWTSLQEKEWNVCMEECRYGEAIWIGTAC</sequence>
<dbReference type="GO" id="GO:0005634">
    <property type="term" value="C:nucleus"/>
    <property type="evidence" value="ECO:0007669"/>
    <property type="project" value="UniProtKB-SubCell"/>
</dbReference>
<accession>A0ABD3RFE7</accession>
<evidence type="ECO:0000256" key="7">
    <source>
        <dbReference type="SAM" id="MobiDB-lite"/>
    </source>
</evidence>
<dbReference type="AlphaFoldDB" id="A0ABD3RFE7"/>
<organism evidence="9 10">
    <name type="scientific">Cyclostephanos tholiformis</name>
    <dbReference type="NCBI Taxonomy" id="382380"/>
    <lineage>
        <taxon>Eukaryota</taxon>
        <taxon>Sar</taxon>
        <taxon>Stramenopiles</taxon>
        <taxon>Ochrophyta</taxon>
        <taxon>Bacillariophyta</taxon>
        <taxon>Coscinodiscophyceae</taxon>
        <taxon>Thalassiosirophycidae</taxon>
        <taxon>Stephanodiscales</taxon>
        <taxon>Stephanodiscaceae</taxon>
        <taxon>Cyclostephanos</taxon>
    </lineage>
</organism>
<dbReference type="InterPro" id="IPR012337">
    <property type="entry name" value="RNaseH-like_sf"/>
</dbReference>
<dbReference type="PANTHER" id="PTHR12801">
    <property type="entry name" value="RNA EXONUCLEASE REXO1 / RECO3 FAMILY MEMBER-RELATED"/>
    <property type="match status" value="1"/>
</dbReference>
<dbReference type="InterPro" id="IPR036397">
    <property type="entry name" value="RNaseH_sf"/>
</dbReference>
<dbReference type="InterPro" id="IPR013520">
    <property type="entry name" value="Ribonucl_H"/>
</dbReference>
<dbReference type="Gene3D" id="3.30.420.10">
    <property type="entry name" value="Ribonuclease H-like superfamily/Ribonuclease H"/>
    <property type="match status" value="1"/>
</dbReference>
<evidence type="ECO:0000256" key="2">
    <source>
        <dbReference type="ARBA" id="ARBA00006357"/>
    </source>
</evidence>
<feature type="compositionally biased region" description="Polar residues" evidence="7">
    <location>
        <begin position="1"/>
        <end position="10"/>
    </location>
</feature>
<dbReference type="GO" id="GO:0004527">
    <property type="term" value="F:exonuclease activity"/>
    <property type="evidence" value="ECO:0007669"/>
    <property type="project" value="UniProtKB-KW"/>
</dbReference>
<feature type="compositionally biased region" description="Basic residues" evidence="7">
    <location>
        <begin position="123"/>
        <end position="142"/>
    </location>
</feature>
<proteinExistence type="inferred from homology"/>
<evidence type="ECO:0000256" key="5">
    <source>
        <dbReference type="ARBA" id="ARBA00022839"/>
    </source>
</evidence>
<comment type="similarity">
    <text evidence="2">Belongs to the REXO1/REXO3 family.</text>
</comment>
<comment type="caution">
    <text evidence="9">The sequence shown here is derived from an EMBL/GenBank/DDBJ whole genome shotgun (WGS) entry which is preliminary data.</text>
</comment>
<comment type="subcellular location">
    <subcellularLocation>
        <location evidence="1">Nucleus</location>
    </subcellularLocation>
</comment>
<keyword evidence="5" id="KW-0269">Exonuclease</keyword>
<dbReference type="SUPFAM" id="SSF53098">
    <property type="entry name" value="Ribonuclease H-like"/>
    <property type="match status" value="1"/>
</dbReference>
<keyword evidence="6" id="KW-0539">Nucleus</keyword>
<gene>
    <name evidence="9" type="ORF">ACHAXA_004065</name>
</gene>
<dbReference type="InterPro" id="IPR047021">
    <property type="entry name" value="REXO1/3/4-like"/>
</dbReference>
<evidence type="ECO:0000256" key="4">
    <source>
        <dbReference type="ARBA" id="ARBA00022801"/>
    </source>
</evidence>
<keyword evidence="10" id="KW-1185">Reference proteome</keyword>
<feature type="domain" description="Exonuclease" evidence="8">
    <location>
        <begin position="518"/>
        <end position="716"/>
    </location>
</feature>
<dbReference type="InterPro" id="IPR034922">
    <property type="entry name" value="REX1-like_exo"/>
</dbReference>
<keyword evidence="4" id="KW-0378">Hydrolase</keyword>
<keyword evidence="3" id="KW-0540">Nuclease</keyword>
<dbReference type="CDD" id="cd06145">
    <property type="entry name" value="REX1_like"/>
    <property type="match status" value="1"/>
</dbReference>
<feature type="region of interest" description="Disordered" evidence="7">
    <location>
        <begin position="108"/>
        <end position="153"/>
    </location>
</feature>
<feature type="region of interest" description="Disordered" evidence="7">
    <location>
        <begin position="1"/>
        <end position="36"/>
    </location>
</feature>
<evidence type="ECO:0000313" key="9">
    <source>
        <dbReference type="EMBL" id="KAL3811699.1"/>
    </source>
</evidence>
<evidence type="ECO:0000313" key="10">
    <source>
        <dbReference type="Proteomes" id="UP001530377"/>
    </source>
</evidence>
<dbReference type="SMART" id="SM00479">
    <property type="entry name" value="EXOIII"/>
    <property type="match status" value="1"/>
</dbReference>
<feature type="compositionally biased region" description="Low complexity" evidence="7">
    <location>
        <begin position="109"/>
        <end position="119"/>
    </location>
</feature>
<evidence type="ECO:0000256" key="6">
    <source>
        <dbReference type="ARBA" id="ARBA00023242"/>
    </source>
</evidence>
<evidence type="ECO:0000259" key="8">
    <source>
        <dbReference type="SMART" id="SM00479"/>
    </source>
</evidence>
<feature type="region of interest" description="Disordered" evidence="7">
    <location>
        <begin position="233"/>
        <end position="273"/>
    </location>
</feature>
<dbReference type="EMBL" id="JALLPB020000242">
    <property type="protein sequence ID" value="KAL3811699.1"/>
    <property type="molecule type" value="Genomic_DNA"/>
</dbReference>
<name>A0ABD3RFE7_9STRA</name>
<dbReference type="PANTHER" id="PTHR12801:SF115">
    <property type="entry name" value="FI18136P1-RELATED"/>
    <property type="match status" value="1"/>
</dbReference>
<protein>
    <recommendedName>
        <fullName evidence="8">Exonuclease domain-containing protein</fullName>
    </recommendedName>
</protein>
<dbReference type="Proteomes" id="UP001530377">
    <property type="component" value="Unassembled WGS sequence"/>
</dbReference>
<reference evidence="9 10" key="1">
    <citation type="submission" date="2024-10" db="EMBL/GenBank/DDBJ databases">
        <title>Updated reference genomes for cyclostephanoid diatoms.</title>
        <authorList>
            <person name="Roberts W.R."/>
            <person name="Alverson A.J."/>
        </authorList>
    </citation>
    <scope>NUCLEOTIDE SEQUENCE [LARGE SCALE GENOMIC DNA]</scope>
    <source>
        <strain evidence="9 10">AJA228-03</strain>
    </source>
</reference>
<evidence type="ECO:0000256" key="3">
    <source>
        <dbReference type="ARBA" id="ARBA00022722"/>
    </source>
</evidence>